<evidence type="ECO:0000256" key="7">
    <source>
        <dbReference type="SAM" id="Phobius"/>
    </source>
</evidence>
<keyword evidence="5 7" id="KW-1133">Transmembrane helix</keyword>
<gene>
    <name evidence="8" type="ORF">HanXRQr2_Chr17g0802761</name>
</gene>
<dbReference type="Proteomes" id="UP000215914">
    <property type="component" value="Unassembled WGS sequence"/>
</dbReference>
<dbReference type="AlphaFoldDB" id="A0A9K3DIT6"/>
<dbReference type="Gramene" id="mRNA:HanXRQr2_Chr17g0802761">
    <property type="protein sequence ID" value="CDS:HanXRQr2_Chr17g0802761.1"/>
    <property type="gene ID" value="HanXRQr2_Chr17g0802761"/>
</dbReference>
<dbReference type="PANTHER" id="PTHR42826">
    <property type="entry name" value="DICARBOXYLATE TRANSPORTER 2.1, CHLOROPLASTIC"/>
    <property type="match status" value="1"/>
</dbReference>
<keyword evidence="4" id="KW-1001">Plastid inner membrane</keyword>
<keyword evidence="6 7" id="KW-0472">Membrane</keyword>
<keyword evidence="9" id="KW-1185">Reference proteome</keyword>
<feature type="transmembrane region" description="Helical" evidence="7">
    <location>
        <begin position="22"/>
        <end position="41"/>
    </location>
</feature>
<evidence type="ECO:0000313" key="9">
    <source>
        <dbReference type="Proteomes" id="UP000215914"/>
    </source>
</evidence>
<proteinExistence type="inferred from homology"/>
<evidence type="ECO:0000256" key="6">
    <source>
        <dbReference type="ARBA" id="ARBA00023136"/>
    </source>
</evidence>
<name>A0A9K3DIT6_HELAN</name>
<comment type="similarity">
    <text evidence="2">Belongs to the SLC13A/DASS transporter (TC 2.A.47) family. DIT1 subfamily.</text>
</comment>
<dbReference type="InterPro" id="IPR001898">
    <property type="entry name" value="SLC13A/DASS"/>
</dbReference>
<evidence type="ECO:0000256" key="1">
    <source>
        <dbReference type="ARBA" id="ARBA00004478"/>
    </source>
</evidence>
<reference evidence="8" key="2">
    <citation type="submission" date="2020-06" db="EMBL/GenBank/DDBJ databases">
        <title>Helianthus annuus Genome sequencing and assembly Release 2.</title>
        <authorList>
            <person name="Gouzy J."/>
            <person name="Langlade N."/>
            <person name="Munos S."/>
        </authorList>
    </citation>
    <scope>NUCLEOTIDE SEQUENCE</scope>
    <source>
        <tissue evidence="8">Leaves</tissue>
    </source>
</reference>
<keyword evidence="3 7" id="KW-0812">Transmembrane</keyword>
<protein>
    <submittedName>
        <fullName evidence="8">Solute carrier family 13</fullName>
    </submittedName>
</protein>
<sequence length="116" mass="12499">MITVMTKTLTVKDALSGFTNDIIWLIVVSFFFSKGFVKTSLSDRLAMYFVKWFGKSTLGLAYGLAIEEAIISPVITSATARARGIFLPIINSLAIASGSSPHDGSARKLGTHLIQS</sequence>
<evidence type="ECO:0000256" key="5">
    <source>
        <dbReference type="ARBA" id="ARBA00022989"/>
    </source>
</evidence>
<evidence type="ECO:0000256" key="4">
    <source>
        <dbReference type="ARBA" id="ARBA00022780"/>
    </source>
</evidence>
<dbReference type="GO" id="GO:0015140">
    <property type="term" value="F:malate transmembrane transporter activity"/>
    <property type="evidence" value="ECO:0007669"/>
    <property type="project" value="UniProtKB-ARBA"/>
</dbReference>
<comment type="caution">
    <text evidence="8">The sequence shown here is derived from an EMBL/GenBank/DDBJ whole genome shotgun (WGS) entry which is preliminary data.</text>
</comment>
<keyword evidence="4" id="KW-0934">Plastid</keyword>
<organism evidence="8 9">
    <name type="scientific">Helianthus annuus</name>
    <name type="common">Common sunflower</name>
    <dbReference type="NCBI Taxonomy" id="4232"/>
    <lineage>
        <taxon>Eukaryota</taxon>
        <taxon>Viridiplantae</taxon>
        <taxon>Streptophyta</taxon>
        <taxon>Embryophyta</taxon>
        <taxon>Tracheophyta</taxon>
        <taxon>Spermatophyta</taxon>
        <taxon>Magnoliopsida</taxon>
        <taxon>eudicotyledons</taxon>
        <taxon>Gunneridae</taxon>
        <taxon>Pentapetalae</taxon>
        <taxon>asterids</taxon>
        <taxon>campanulids</taxon>
        <taxon>Asterales</taxon>
        <taxon>Asteraceae</taxon>
        <taxon>Asteroideae</taxon>
        <taxon>Heliantheae alliance</taxon>
        <taxon>Heliantheae</taxon>
        <taxon>Helianthus</taxon>
    </lineage>
</organism>
<accession>A0A9K3DIT6</accession>
<comment type="subcellular location">
    <subcellularLocation>
        <location evidence="1">Plastid</location>
        <location evidence="1">Chloroplast inner membrane</location>
        <topology evidence="1">Multi-pass membrane protein</topology>
    </subcellularLocation>
</comment>
<dbReference type="Pfam" id="PF00939">
    <property type="entry name" value="Na_sulph_symp"/>
    <property type="match status" value="1"/>
</dbReference>
<evidence type="ECO:0000256" key="3">
    <source>
        <dbReference type="ARBA" id="ARBA00022692"/>
    </source>
</evidence>
<dbReference type="InterPro" id="IPR030676">
    <property type="entry name" value="CitT-rel"/>
</dbReference>
<evidence type="ECO:0000313" key="8">
    <source>
        <dbReference type="EMBL" id="KAF5755434.1"/>
    </source>
</evidence>
<dbReference type="EMBL" id="MNCJ02000332">
    <property type="protein sequence ID" value="KAF5755434.1"/>
    <property type="molecule type" value="Genomic_DNA"/>
</dbReference>
<dbReference type="GO" id="GO:0009706">
    <property type="term" value="C:chloroplast inner membrane"/>
    <property type="evidence" value="ECO:0007669"/>
    <property type="project" value="UniProtKB-SubCell"/>
</dbReference>
<reference evidence="8" key="1">
    <citation type="journal article" date="2017" name="Nature">
        <title>The sunflower genome provides insights into oil metabolism, flowering and Asterid evolution.</title>
        <authorList>
            <person name="Badouin H."/>
            <person name="Gouzy J."/>
            <person name="Grassa C.J."/>
            <person name="Murat F."/>
            <person name="Staton S.E."/>
            <person name="Cottret L."/>
            <person name="Lelandais-Briere C."/>
            <person name="Owens G.L."/>
            <person name="Carrere S."/>
            <person name="Mayjonade B."/>
            <person name="Legrand L."/>
            <person name="Gill N."/>
            <person name="Kane N.C."/>
            <person name="Bowers J.E."/>
            <person name="Hubner S."/>
            <person name="Bellec A."/>
            <person name="Berard A."/>
            <person name="Berges H."/>
            <person name="Blanchet N."/>
            <person name="Boniface M.C."/>
            <person name="Brunel D."/>
            <person name="Catrice O."/>
            <person name="Chaidir N."/>
            <person name="Claudel C."/>
            <person name="Donnadieu C."/>
            <person name="Faraut T."/>
            <person name="Fievet G."/>
            <person name="Helmstetter N."/>
            <person name="King M."/>
            <person name="Knapp S.J."/>
            <person name="Lai Z."/>
            <person name="Le Paslier M.C."/>
            <person name="Lippi Y."/>
            <person name="Lorenzon L."/>
            <person name="Mandel J.R."/>
            <person name="Marage G."/>
            <person name="Marchand G."/>
            <person name="Marquand E."/>
            <person name="Bret-Mestries E."/>
            <person name="Morien E."/>
            <person name="Nambeesan S."/>
            <person name="Nguyen T."/>
            <person name="Pegot-Espagnet P."/>
            <person name="Pouilly N."/>
            <person name="Raftis F."/>
            <person name="Sallet E."/>
            <person name="Schiex T."/>
            <person name="Thomas J."/>
            <person name="Vandecasteele C."/>
            <person name="Vares D."/>
            <person name="Vear F."/>
            <person name="Vautrin S."/>
            <person name="Crespi M."/>
            <person name="Mangin B."/>
            <person name="Burke J.M."/>
            <person name="Salse J."/>
            <person name="Munos S."/>
            <person name="Vincourt P."/>
            <person name="Rieseberg L.H."/>
            <person name="Langlade N.B."/>
        </authorList>
    </citation>
    <scope>NUCLEOTIDE SEQUENCE</scope>
    <source>
        <tissue evidence="8">Leaves</tissue>
    </source>
</reference>
<evidence type="ECO:0000256" key="2">
    <source>
        <dbReference type="ARBA" id="ARBA00007349"/>
    </source>
</evidence>